<dbReference type="SUPFAM" id="SSF51679">
    <property type="entry name" value="Bacterial luciferase-like"/>
    <property type="match status" value="1"/>
</dbReference>
<dbReference type="EMBL" id="BAAANY010000010">
    <property type="protein sequence ID" value="GAA1681435.1"/>
    <property type="molecule type" value="Genomic_DNA"/>
</dbReference>
<gene>
    <name evidence="3" type="ORF">GCM10009765_33200</name>
</gene>
<dbReference type="RefSeq" id="WP_344311183.1">
    <property type="nucleotide sequence ID" value="NZ_BAAANY010000010.1"/>
</dbReference>
<dbReference type="NCBIfam" id="TIGR03564">
    <property type="entry name" value="F420_MSMEG_4879"/>
    <property type="match status" value="1"/>
</dbReference>
<dbReference type="InterPro" id="IPR050564">
    <property type="entry name" value="F420-G6PD/mer"/>
</dbReference>
<dbReference type="Pfam" id="PF00296">
    <property type="entry name" value="Bac_luciferase"/>
    <property type="match status" value="1"/>
</dbReference>
<protein>
    <submittedName>
        <fullName evidence="3">TIGR03564 family F420-dependent LLM class oxidoreductase</fullName>
    </submittedName>
</protein>
<sequence length="319" mass="32932">MKVGIALPATADAVGNSKNAVDLLIDQAGIAAAAGVSSLWFSQRFDIDALTLVAAVAREVPEVELGTSVVPMYPRHPIVLANQVQTVQAASGGRFTLGLGLGAQPVAEGVYGVSYDRPIRHLRDYVAALRGIFAGEKIDIHGETLTASTTQLSTVVGGAAPVPIVVAAMGEQALRVTAEVADGTLPYLAGPRTIAETIVPALAASGRPSLRVVAAVPAVVTSNVDEVVAQAEKELSFYDSIPSYQKVLAAENLSRAAQLALIGDEETVAAGVRAYFEAGATEVLLAQTGLGSARDMTRTWALAGALARESSHNAREGRA</sequence>
<evidence type="ECO:0000313" key="4">
    <source>
        <dbReference type="Proteomes" id="UP001500618"/>
    </source>
</evidence>
<reference evidence="3 4" key="1">
    <citation type="journal article" date="2019" name="Int. J. Syst. Evol. Microbiol.">
        <title>The Global Catalogue of Microorganisms (GCM) 10K type strain sequencing project: providing services to taxonomists for standard genome sequencing and annotation.</title>
        <authorList>
            <consortium name="The Broad Institute Genomics Platform"/>
            <consortium name="The Broad Institute Genome Sequencing Center for Infectious Disease"/>
            <person name="Wu L."/>
            <person name="Ma J."/>
        </authorList>
    </citation>
    <scope>NUCLEOTIDE SEQUENCE [LARGE SCALE GENOMIC DNA]</scope>
    <source>
        <strain evidence="3 4">JCM 14718</strain>
    </source>
</reference>
<dbReference type="PANTHER" id="PTHR43244:SF1">
    <property type="entry name" value="5,10-METHYLENETETRAHYDROMETHANOPTERIN REDUCTASE"/>
    <property type="match status" value="1"/>
</dbReference>
<dbReference type="PANTHER" id="PTHR43244">
    <property type="match status" value="1"/>
</dbReference>
<dbReference type="InterPro" id="IPR011251">
    <property type="entry name" value="Luciferase-like_dom"/>
</dbReference>
<evidence type="ECO:0000256" key="1">
    <source>
        <dbReference type="ARBA" id="ARBA00023002"/>
    </source>
</evidence>
<name>A0ABN2H3J8_9ACTN</name>
<dbReference type="CDD" id="cd01097">
    <property type="entry name" value="Tetrahydromethanopterin_reductase"/>
    <property type="match status" value="1"/>
</dbReference>
<comment type="caution">
    <text evidence="3">The sequence shown here is derived from an EMBL/GenBank/DDBJ whole genome shotgun (WGS) entry which is preliminary data.</text>
</comment>
<accession>A0ABN2H3J8</accession>
<proteinExistence type="predicted"/>
<evidence type="ECO:0000259" key="2">
    <source>
        <dbReference type="Pfam" id="PF00296"/>
    </source>
</evidence>
<keyword evidence="4" id="KW-1185">Reference proteome</keyword>
<feature type="domain" description="Luciferase-like" evidence="2">
    <location>
        <begin position="1"/>
        <end position="281"/>
    </location>
</feature>
<dbReference type="InterPro" id="IPR019910">
    <property type="entry name" value="Lucif-like_OxRdtase_MSMEG_4879"/>
</dbReference>
<dbReference type="Proteomes" id="UP001500618">
    <property type="component" value="Unassembled WGS sequence"/>
</dbReference>
<dbReference type="InterPro" id="IPR036661">
    <property type="entry name" value="Luciferase-like_sf"/>
</dbReference>
<keyword evidence="1" id="KW-0560">Oxidoreductase</keyword>
<evidence type="ECO:0000313" key="3">
    <source>
        <dbReference type="EMBL" id="GAA1681435.1"/>
    </source>
</evidence>
<dbReference type="Gene3D" id="3.20.20.30">
    <property type="entry name" value="Luciferase-like domain"/>
    <property type="match status" value="1"/>
</dbReference>
<organism evidence="3 4">
    <name type="scientific">Fodinicola feengrottensis</name>
    <dbReference type="NCBI Taxonomy" id="435914"/>
    <lineage>
        <taxon>Bacteria</taxon>
        <taxon>Bacillati</taxon>
        <taxon>Actinomycetota</taxon>
        <taxon>Actinomycetes</taxon>
        <taxon>Mycobacteriales</taxon>
        <taxon>Fodinicola</taxon>
    </lineage>
</organism>